<dbReference type="PANTHER" id="PTHR43586:SF4">
    <property type="entry name" value="ISOPENICILLIN N EPIMERASE"/>
    <property type="match status" value="1"/>
</dbReference>
<sequence>MTLPRRIYLDHAATSWPKQDDVLDAVDRYARDCGAASGRGQYQSANRADAILRSARLGLTRLIGSPSAESIAFFSNGTQAINAAIAGIVRDGDHVVCTAAEHNSVLRPLSHLANTRRVTLTVVECDSDGVVRAEDVLNAVTESTRLVAVTSASNVTGGEQPIQAIGSGLRSLRSATDCTAFLCDAAQTLGYLPIDVQACSIDLLAAPGHKGIGGPQGTGFLYVSPTWHEEIAASVFGGTGSQSESLAMPTTMPAKLEPGNLNVAAIAGLDVAVKQIAAREEAVYSETLQSVARQLNEGLRSIESIRVFGKPSRLPIVSLAIDGFEPTDLSAILDAQFSIETRAGLHCAALIHEAIGSAPAGTLRISGSATTSVEEIDAVIAAIRQIADALG</sequence>
<evidence type="ECO:0000313" key="8">
    <source>
        <dbReference type="Proteomes" id="UP001416858"/>
    </source>
</evidence>
<keyword evidence="8" id="KW-1185">Reference proteome</keyword>
<protein>
    <recommendedName>
        <fullName evidence="3">cysteine desulfurase</fullName>
        <ecNumber evidence="3">2.8.1.7</ecNumber>
    </recommendedName>
</protein>
<dbReference type="Pfam" id="PF00266">
    <property type="entry name" value="Aminotran_5"/>
    <property type="match status" value="1"/>
</dbReference>
<dbReference type="EMBL" id="BAABRO010000006">
    <property type="protein sequence ID" value="GAA5507773.1"/>
    <property type="molecule type" value="Genomic_DNA"/>
</dbReference>
<dbReference type="Gene3D" id="3.40.640.10">
    <property type="entry name" value="Type I PLP-dependent aspartate aminotransferase-like (Major domain)"/>
    <property type="match status" value="1"/>
</dbReference>
<dbReference type="EC" id="2.8.1.7" evidence="3"/>
<dbReference type="InterPro" id="IPR016454">
    <property type="entry name" value="Cysteine_dSase"/>
</dbReference>
<accession>A0ABP9VW68</accession>
<proteinExistence type="inferred from homology"/>
<evidence type="ECO:0000256" key="1">
    <source>
        <dbReference type="ARBA" id="ARBA00001933"/>
    </source>
</evidence>
<comment type="caution">
    <text evidence="7">The sequence shown here is derived from an EMBL/GenBank/DDBJ whole genome shotgun (WGS) entry which is preliminary data.</text>
</comment>
<evidence type="ECO:0000256" key="4">
    <source>
        <dbReference type="ARBA" id="ARBA00022898"/>
    </source>
</evidence>
<evidence type="ECO:0000259" key="6">
    <source>
        <dbReference type="Pfam" id="PF00266"/>
    </source>
</evidence>
<dbReference type="InterPro" id="IPR000192">
    <property type="entry name" value="Aminotrans_V_dom"/>
</dbReference>
<comment type="catalytic activity">
    <reaction evidence="5">
        <text>(sulfur carrier)-H + L-cysteine = (sulfur carrier)-SH + L-alanine</text>
        <dbReference type="Rhea" id="RHEA:43892"/>
        <dbReference type="Rhea" id="RHEA-COMP:14737"/>
        <dbReference type="Rhea" id="RHEA-COMP:14739"/>
        <dbReference type="ChEBI" id="CHEBI:29917"/>
        <dbReference type="ChEBI" id="CHEBI:35235"/>
        <dbReference type="ChEBI" id="CHEBI:57972"/>
        <dbReference type="ChEBI" id="CHEBI:64428"/>
        <dbReference type="EC" id="2.8.1.7"/>
    </reaction>
</comment>
<gene>
    <name evidence="7" type="primary">sufS_1</name>
    <name evidence="7" type="ORF">Rcae01_03230</name>
</gene>
<feature type="domain" description="Aminotransferase class V" evidence="6">
    <location>
        <begin position="7"/>
        <end position="379"/>
    </location>
</feature>
<dbReference type="SUPFAM" id="SSF53383">
    <property type="entry name" value="PLP-dependent transferases"/>
    <property type="match status" value="1"/>
</dbReference>
<dbReference type="InterPro" id="IPR015424">
    <property type="entry name" value="PyrdxlP-dep_Trfase"/>
</dbReference>
<evidence type="ECO:0000256" key="2">
    <source>
        <dbReference type="ARBA" id="ARBA00010447"/>
    </source>
</evidence>
<dbReference type="Proteomes" id="UP001416858">
    <property type="component" value="Unassembled WGS sequence"/>
</dbReference>
<dbReference type="PIRSF" id="PIRSF005572">
    <property type="entry name" value="NifS"/>
    <property type="match status" value="1"/>
</dbReference>
<reference evidence="7 8" key="1">
    <citation type="submission" date="2024-02" db="EMBL/GenBank/DDBJ databases">
        <title>Rhodopirellula caenicola NBRC 110016.</title>
        <authorList>
            <person name="Ichikawa N."/>
            <person name="Katano-Makiyama Y."/>
            <person name="Hidaka K."/>
        </authorList>
    </citation>
    <scope>NUCLEOTIDE SEQUENCE [LARGE SCALE GENOMIC DNA]</scope>
    <source>
        <strain evidence="7 8">NBRC 110016</strain>
    </source>
</reference>
<comment type="similarity">
    <text evidence="2">Belongs to the class-V pyridoxal-phosphate-dependent aminotransferase family. Csd subfamily.</text>
</comment>
<evidence type="ECO:0000313" key="7">
    <source>
        <dbReference type="EMBL" id="GAA5507773.1"/>
    </source>
</evidence>
<dbReference type="Gene3D" id="3.90.1150.10">
    <property type="entry name" value="Aspartate Aminotransferase, domain 1"/>
    <property type="match status" value="1"/>
</dbReference>
<dbReference type="PANTHER" id="PTHR43586">
    <property type="entry name" value="CYSTEINE DESULFURASE"/>
    <property type="match status" value="1"/>
</dbReference>
<comment type="cofactor">
    <cofactor evidence="1">
        <name>pyridoxal 5'-phosphate</name>
        <dbReference type="ChEBI" id="CHEBI:597326"/>
    </cofactor>
</comment>
<dbReference type="InterPro" id="IPR015421">
    <property type="entry name" value="PyrdxlP-dep_Trfase_major"/>
</dbReference>
<evidence type="ECO:0000256" key="5">
    <source>
        <dbReference type="ARBA" id="ARBA00050776"/>
    </source>
</evidence>
<evidence type="ECO:0000256" key="3">
    <source>
        <dbReference type="ARBA" id="ARBA00012239"/>
    </source>
</evidence>
<organism evidence="7 8">
    <name type="scientific">Novipirellula caenicola</name>
    <dbReference type="NCBI Taxonomy" id="1536901"/>
    <lineage>
        <taxon>Bacteria</taxon>
        <taxon>Pseudomonadati</taxon>
        <taxon>Planctomycetota</taxon>
        <taxon>Planctomycetia</taxon>
        <taxon>Pirellulales</taxon>
        <taxon>Pirellulaceae</taxon>
        <taxon>Novipirellula</taxon>
    </lineage>
</organism>
<keyword evidence="4" id="KW-0663">Pyridoxal phosphate</keyword>
<dbReference type="InterPro" id="IPR015422">
    <property type="entry name" value="PyrdxlP-dep_Trfase_small"/>
</dbReference>
<name>A0ABP9VW68_9BACT</name>
<dbReference type="RefSeq" id="WP_345684613.1">
    <property type="nucleotide sequence ID" value="NZ_BAABRO010000006.1"/>
</dbReference>